<dbReference type="AlphaFoldDB" id="E6K0H8"/>
<dbReference type="HOGENOM" id="CLU_054941_0_0_11"/>
<proteinExistence type="predicted"/>
<name>E6K0H8_PARDN</name>
<organism evidence="1 2">
    <name type="scientific">Parascardovia denticolens DSM 10105 = JCM 12538</name>
    <dbReference type="NCBI Taxonomy" id="864564"/>
    <lineage>
        <taxon>Bacteria</taxon>
        <taxon>Bacillati</taxon>
        <taxon>Actinomycetota</taxon>
        <taxon>Actinomycetes</taxon>
        <taxon>Bifidobacteriales</taxon>
        <taxon>Bifidobacteriaceae</taxon>
        <taxon>Parascardovia</taxon>
    </lineage>
</organism>
<evidence type="ECO:0000313" key="1">
    <source>
        <dbReference type="EMBL" id="EFT83316.1"/>
    </source>
</evidence>
<reference evidence="1 2" key="1">
    <citation type="submission" date="2010-12" db="EMBL/GenBank/DDBJ databases">
        <authorList>
            <person name="Muzny D."/>
            <person name="Qin X."/>
            <person name="Buhay C."/>
            <person name="Dugan-Rocha S."/>
            <person name="Ding Y."/>
            <person name="Chen G."/>
            <person name="Hawes A."/>
            <person name="Holder M."/>
            <person name="Jhangiani S."/>
            <person name="Johnson A."/>
            <person name="Khan Z."/>
            <person name="Li Z."/>
            <person name="Liu W."/>
            <person name="Liu X."/>
            <person name="Perez L."/>
            <person name="Shen H."/>
            <person name="Wang Q."/>
            <person name="Watt J."/>
            <person name="Xi L."/>
            <person name="Xin Y."/>
            <person name="Zhou J."/>
            <person name="Deng J."/>
            <person name="Jiang H."/>
            <person name="Liu Y."/>
            <person name="Qu J."/>
            <person name="Song X.-Z."/>
            <person name="Zhang L."/>
            <person name="Villasana D."/>
            <person name="Johnson A."/>
            <person name="Liu J."/>
            <person name="Liyanage D."/>
            <person name="Lorensuhewa L."/>
            <person name="Robinson T."/>
            <person name="Song A."/>
            <person name="Song B.-B."/>
            <person name="Dinh H."/>
            <person name="Thornton R."/>
            <person name="Coyle M."/>
            <person name="Francisco L."/>
            <person name="Jackson L."/>
            <person name="Javaid M."/>
            <person name="Korchina V."/>
            <person name="Kovar C."/>
            <person name="Mata R."/>
            <person name="Mathew T."/>
            <person name="Ngo R."/>
            <person name="Nguyen L."/>
            <person name="Nguyen N."/>
            <person name="Okwuonu G."/>
            <person name="Ongeri F."/>
            <person name="Pham C."/>
            <person name="Simmons D."/>
            <person name="Wilczek-Boney K."/>
            <person name="Hale W."/>
            <person name="Jakkamsetti A."/>
            <person name="Pham P."/>
            <person name="Ruth R."/>
            <person name="San Lucas F."/>
            <person name="Warren J."/>
            <person name="Zhang J."/>
            <person name="Zhao Z."/>
            <person name="Zhou C."/>
            <person name="Zhu D."/>
            <person name="Lee S."/>
            <person name="Bess C."/>
            <person name="Blankenburg K."/>
            <person name="Forbes L."/>
            <person name="Fu Q."/>
            <person name="Gubbala S."/>
            <person name="Hirani K."/>
            <person name="Jayaseelan J.C."/>
            <person name="Lara F."/>
            <person name="Munidasa M."/>
            <person name="Palculict T."/>
            <person name="Patil S."/>
            <person name="Pu L.-L."/>
            <person name="Saada N."/>
            <person name="Tang L."/>
            <person name="Weissenberger G."/>
            <person name="Zhu Y."/>
            <person name="Hemphill L."/>
            <person name="Shang Y."/>
            <person name="Youmans B."/>
            <person name="Ayvaz T."/>
            <person name="Ross M."/>
            <person name="Santibanez J."/>
            <person name="Aqrawi P."/>
            <person name="Gross S."/>
            <person name="Joshi V."/>
            <person name="Fowler G."/>
            <person name="Nazareth L."/>
            <person name="Reid J."/>
            <person name="Worley K."/>
            <person name="Petrosino J."/>
            <person name="Highlander S."/>
            <person name="Gibbs R."/>
        </authorList>
    </citation>
    <scope>NUCLEOTIDE SEQUENCE [LARGE SCALE GENOMIC DNA]</scope>
    <source>
        <strain evidence="1 2">DSM 10105</strain>
    </source>
</reference>
<evidence type="ECO:0000313" key="2">
    <source>
        <dbReference type="Proteomes" id="UP000004946"/>
    </source>
</evidence>
<protein>
    <submittedName>
        <fullName evidence="1">Uncharacterized protein</fullName>
    </submittedName>
</protein>
<dbReference type="EMBL" id="AEON01000001">
    <property type="protein sequence ID" value="EFT83316.1"/>
    <property type="molecule type" value="Genomic_DNA"/>
</dbReference>
<dbReference type="KEGG" id="pdo:PSDT_1267"/>
<keyword evidence="2" id="KW-1185">Reference proteome</keyword>
<dbReference type="PATRIC" id="fig|864564.6.peg.1393"/>
<comment type="caution">
    <text evidence="1">The sequence shown here is derived from an EMBL/GenBank/DDBJ whole genome shotgun (WGS) entry which is preliminary data.</text>
</comment>
<gene>
    <name evidence="1" type="ORF">HMPREF0620_0321</name>
</gene>
<accession>E6K0H8</accession>
<sequence length="316" mass="34767">MIATAAIVLFFILASSFFFLFIKNSAEGTIRSYVEAVARGDATLANSYVSVGNRTLSARPAKRIAKVNITMDSRDHATITYELSGKKMRQTVEAERRNVFSAWRISKGLEEPINLQAPAGLVTVGGSEQTVRKTGNHETAFVQADDVVKGYAIKLYTLNVKLVPGVYDVKAASTHWYEATASRFATGPGGNATDWEVSKTLIPHSLSARLTQAIKDRINGCIAKKQVTVPNCSFANPDVSGLDPKPTGLNRKLLGDIRIYAIDMESRKFTTDFINTTASYEFAKKGDTIERTITMKKFVRGTWSMEKDGSFNVELE</sequence>
<dbReference type="Proteomes" id="UP000004946">
    <property type="component" value="Chromosome"/>
</dbReference>